<dbReference type="Gene3D" id="1.20.1250.20">
    <property type="entry name" value="MFS general substrate transporter like domains"/>
    <property type="match status" value="1"/>
</dbReference>
<comment type="subcellular location">
    <subcellularLocation>
        <location evidence="1">Cell membrane</location>
        <topology evidence="1">Multi-pass membrane protein</topology>
    </subcellularLocation>
</comment>
<dbReference type="PANTHER" id="PTHR23501:SF154">
    <property type="entry name" value="MULTIDRUG-EFFLUX TRANSPORTER RV1634-RELATED"/>
    <property type="match status" value="1"/>
</dbReference>
<evidence type="ECO:0000256" key="3">
    <source>
        <dbReference type="ARBA" id="ARBA00022989"/>
    </source>
</evidence>
<evidence type="ECO:0000256" key="5">
    <source>
        <dbReference type="SAM" id="MobiDB-lite"/>
    </source>
</evidence>
<feature type="transmembrane region" description="Helical" evidence="6">
    <location>
        <begin position="128"/>
        <end position="149"/>
    </location>
</feature>
<feature type="transmembrane region" description="Helical" evidence="6">
    <location>
        <begin position="454"/>
        <end position="476"/>
    </location>
</feature>
<feature type="transmembrane region" description="Helical" evidence="6">
    <location>
        <begin position="39"/>
        <end position="60"/>
    </location>
</feature>
<feature type="transmembrane region" description="Helical" evidence="6">
    <location>
        <begin position="254"/>
        <end position="273"/>
    </location>
</feature>
<dbReference type="RefSeq" id="WP_158041894.1">
    <property type="nucleotide sequence ID" value="NZ_JACCFV010000001.1"/>
</dbReference>
<dbReference type="InterPro" id="IPR020846">
    <property type="entry name" value="MFS_dom"/>
</dbReference>
<evidence type="ECO:0000313" key="8">
    <source>
        <dbReference type="EMBL" id="KAB1652961.1"/>
    </source>
</evidence>
<keyword evidence="3 6" id="KW-1133">Transmembrane helix</keyword>
<dbReference type="GO" id="GO:0022857">
    <property type="term" value="F:transmembrane transporter activity"/>
    <property type="evidence" value="ECO:0007669"/>
    <property type="project" value="InterPro"/>
</dbReference>
<comment type="caution">
    <text evidence="8">The sequence shown here is derived from an EMBL/GenBank/DDBJ whole genome shotgun (WGS) entry which is preliminary data.</text>
</comment>
<dbReference type="Proteomes" id="UP000467240">
    <property type="component" value="Unassembled WGS sequence"/>
</dbReference>
<feature type="transmembrane region" description="Helical" evidence="6">
    <location>
        <begin position="424"/>
        <end position="448"/>
    </location>
</feature>
<feature type="transmembrane region" description="Helical" evidence="6">
    <location>
        <begin position="161"/>
        <end position="183"/>
    </location>
</feature>
<feature type="region of interest" description="Disordered" evidence="5">
    <location>
        <begin position="1"/>
        <end position="21"/>
    </location>
</feature>
<dbReference type="OrthoDB" id="3503984at2"/>
<keyword evidence="2 6" id="KW-0812">Transmembrane</keyword>
<evidence type="ECO:0000256" key="4">
    <source>
        <dbReference type="ARBA" id="ARBA00023136"/>
    </source>
</evidence>
<reference evidence="8 9" key="1">
    <citation type="submission" date="2019-09" db="EMBL/GenBank/DDBJ databases">
        <title>Phylogeny of genus Pseudoclavibacter and closely related genus.</title>
        <authorList>
            <person name="Li Y."/>
        </authorList>
    </citation>
    <scope>NUCLEOTIDE SEQUENCE [LARGE SCALE GENOMIC DNA]</scope>
    <source>
        <strain evidence="8 9">DSM 23821</strain>
    </source>
</reference>
<dbReference type="Gene3D" id="1.20.1720.10">
    <property type="entry name" value="Multidrug resistance protein D"/>
    <property type="match status" value="1"/>
</dbReference>
<protein>
    <submittedName>
        <fullName evidence="8">MFS transporter</fullName>
    </submittedName>
</protein>
<dbReference type="PROSITE" id="PS50850">
    <property type="entry name" value="MFS"/>
    <property type="match status" value="1"/>
</dbReference>
<feature type="transmembrane region" description="Helical" evidence="6">
    <location>
        <begin position="357"/>
        <end position="375"/>
    </location>
</feature>
<dbReference type="InterPro" id="IPR036259">
    <property type="entry name" value="MFS_trans_sf"/>
</dbReference>
<feature type="transmembrane region" description="Helical" evidence="6">
    <location>
        <begin position="294"/>
        <end position="313"/>
    </location>
</feature>
<keyword evidence="4 6" id="KW-0472">Membrane</keyword>
<keyword evidence="9" id="KW-1185">Reference proteome</keyword>
<accession>A0A7J5BNC4</accession>
<name>A0A7J5BNC4_9MICO</name>
<evidence type="ECO:0000256" key="1">
    <source>
        <dbReference type="ARBA" id="ARBA00004651"/>
    </source>
</evidence>
<evidence type="ECO:0000256" key="6">
    <source>
        <dbReference type="SAM" id="Phobius"/>
    </source>
</evidence>
<dbReference type="SUPFAM" id="SSF103473">
    <property type="entry name" value="MFS general substrate transporter"/>
    <property type="match status" value="1"/>
</dbReference>
<feature type="transmembrane region" description="Helical" evidence="6">
    <location>
        <begin position="189"/>
        <end position="208"/>
    </location>
</feature>
<dbReference type="PANTHER" id="PTHR23501">
    <property type="entry name" value="MAJOR FACILITATOR SUPERFAMILY"/>
    <property type="match status" value="1"/>
</dbReference>
<feature type="transmembrane region" description="Helical" evidence="6">
    <location>
        <begin position="228"/>
        <end position="248"/>
    </location>
</feature>
<feature type="transmembrane region" description="Helical" evidence="6">
    <location>
        <begin position="325"/>
        <end position="345"/>
    </location>
</feature>
<dbReference type="Pfam" id="PF07690">
    <property type="entry name" value="MFS_1"/>
    <property type="match status" value="1"/>
</dbReference>
<evidence type="ECO:0000256" key="2">
    <source>
        <dbReference type="ARBA" id="ARBA00022692"/>
    </source>
</evidence>
<evidence type="ECO:0000259" key="7">
    <source>
        <dbReference type="PROSITE" id="PS50850"/>
    </source>
</evidence>
<gene>
    <name evidence="8" type="ORF">F8O01_15875</name>
</gene>
<sequence length="491" mass="49694">MPSNECDEPRVSDAAADGDATSGRTGWAELLDREHLPAAIVLAGGVALYAISTFVTAALLPSVVAEIGGGHYFAWVTTVFLIASVFASMLVTRLLRRLGAARGYLVAFGLFAAGSLLAAASPTMEMLLVARAAQGLGAGLLAGLGYAVIRSALPPRLWTRATGLVSAMWALGTLVGPALGGLFAQLGLWRWAFALLAVTAVVLGVVALRRLPGERTATPEAERDGGRLPVWSLVTLVAAAAAFSIASVVPVGPVTLAAIAVGALLTVLFVVVDRRSRDAVLPRLAYRRGNPLKWIYLTLGLISGGSMLEMYLPRFGQELAGLSPLLAGIFGASLSIGWSVSQIVSAGVDAPAARRRLMVLGPVLLAVALAIFAAVQRGDAGVALVWCWTALLVAAGTGIGIAFPHLSVAALASTSDEAEASKAAAGVGTAELVSGAIASALVGVFVALGGSEPAAAATSMSVGVAVLGGLGVLTAIATVRGIRTRGTAPDA</sequence>
<feature type="transmembrane region" description="Helical" evidence="6">
    <location>
        <begin position="72"/>
        <end position="91"/>
    </location>
</feature>
<feature type="transmembrane region" description="Helical" evidence="6">
    <location>
        <begin position="381"/>
        <end position="403"/>
    </location>
</feature>
<dbReference type="PRINTS" id="PR01036">
    <property type="entry name" value="TCRTETB"/>
</dbReference>
<feature type="domain" description="Major facilitator superfamily (MFS) profile" evidence="7">
    <location>
        <begin position="38"/>
        <end position="480"/>
    </location>
</feature>
<dbReference type="EMBL" id="WBJZ01000026">
    <property type="protein sequence ID" value="KAB1652961.1"/>
    <property type="molecule type" value="Genomic_DNA"/>
</dbReference>
<dbReference type="GO" id="GO:0005886">
    <property type="term" value="C:plasma membrane"/>
    <property type="evidence" value="ECO:0007669"/>
    <property type="project" value="UniProtKB-SubCell"/>
</dbReference>
<organism evidence="8 9">
    <name type="scientific">Pseudoclavibacter chungangensis</name>
    <dbReference type="NCBI Taxonomy" id="587635"/>
    <lineage>
        <taxon>Bacteria</taxon>
        <taxon>Bacillati</taxon>
        <taxon>Actinomycetota</taxon>
        <taxon>Actinomycetes</taxon>
        <taxon>Micrococcales</taxon>
        <taxon>Microbacteriaceae</taxon>
        <taxon>Pseudoclavibacter</taxon>
    </lineage>
</organism>
<dbReference type="AlphaFoldDB" id="A0A7J5BNC4"/>
<feature type="transmembrane region" description="Helical" evidence="6">
    <location>
        <begin position="103"/>
        <end position="122"/>
    </location>
</feature>
<proteinExistence type="predicted"/>
<dbReference type="InterPro" id="IPR011701">
    <property type="entry name" value="MFS"/>
</dbReference>
<evidence type="ECO:0000313" key="9">
    <source>
        <dbReference type="Proteomes" id="UP000467240"/>
    </source>
</evidence>